<evidence type="ECO:0000313" key="2">
    <source>
        <dbReference type="EMBL" id="KAF2903869.1"/>
    </source>
</evidence>
<gene>
    <name evidence="2" type="ORF">ILUMI_02305</name>
</gene>
<dbReference type="EMBL" id="VTPC01000916">
    <property type="protein sequence ID" value="KAF2903869.1"/>
    <property type="molecule type" value="Genomic_DNA"/>
</dbReference>
<evidence type="ECO:0000313" key="3">
    <source>
        <dbReference type="Proteomes" id="UP000801492"/>
    </source>
</evidence>
<evidence type="ECO:0000256" key="1">
    <source>
        <dbReference type="SAM" id="MobiDB-lite"/>
    </source>
</evidence>
<dbReference type="Proteomes" id="UP000801492">
    <property type="component" value="Unassembled WGS sequence"/>
</dbReference>
<reference evidence="2" key="1">
    <citation type="submission" date="2019-08" db="EMBL/GenBank/DDBJ databases">
        <title>The genome of the North American firefly Photinus pyralis.</title>
        <authorList>
            <consortium name="Photinus pyralis genome working group"/>
            <person name="Fallon T.R."/>
            <person name="Sander Lower S.E."/>
            <person name="Weng J.-K."/>
        </authorList>
    </citation>
    <scope>NUCLEOTIDE SEQUENCE</scope>
    <source>
        <strain evidence="2">TRF0915ILg1</strain>
        <tissue evidence="2">Whole body</tissue>
    </source>
</reference>
<accession>A0A8K0GKY3</accession>
<feature type="compositionally biased region" description="Basic and acidic residues" evidence="1">
    <location>
        <begin position="98"/>
        <end position="112"/>
    </location>
</feature>
<protein>
    <submittedName>
        <fullName evidence="2">Uncharacterized protein</fullName>
    </submittedName>
</protein>
<proteinExistence type="predicted"/>
<organism evidence="2 3">
    <name type="scientific">Ignelater luminosus</name>
    <name type="common">Cucubano</name>
    <name type="synonym">Pyrophorus luminosus</name>
    <dbReference type="NCBI Taxonomy" id="2038154"/>
    <lineage>
        <taxon>Eukaryota</taxon>
        <taxon>Metazoa</taxon>
        <taxon>Ecdysozoa</taxon>
        <taxon>Arthropoda</taxon>
        <taxon>Hexapoda</taxon>
        <taxon>Insecta</taxon>
        <taxon>Pterygota</taxon>
        <taxon>Neoptera</taxon>
        <taxon>Endopterygota</taxon>
        <taxon>Coleoptera</taxon>
        <taxon>Polyphaga</taxon>
        <taxon>Elateriformia</taxon>
        <taxon>Elateroidea</taxon>
        <taxon>Elateridae</taxon>
        <taxon>Agrypninae</taxon>
        <taxon>Pyrophorini</taxon>
        <taxon>Ignelater</taxon>
    </lineage>
</organism>
<keyword evidence="3" id="KW-1185">Reference proteome</keyword>
<comment type="caution">
    <text evidence="2">The sequence shown here is derived from an EMBL/GenBank/DDBJ whole genome shotgun (WGS) entry which is preliminary data.</text>
</comment>
<sequence length="112" mass="12655">MGCVLTIEITREWVPRYLGIQGAAKKIIAEENQSHKKKTQYEDMECTEERGATQKENWAAGYSAMSKLDQQLDEESIFGRKSKLSTSPAGARAFTYAESKDEEKDEETAREA</sequence>
<feature type="region of interest" description="Disordered" evidence="1">
    <location>
        <begin position="79"/>
        <end position="112"/>
    </location>
</feature>
<dbReference type="AlphaFoldDB" id="A0A8K0GKY3"/>
<name>A0A8K0GKY3_IGNLU</name>